<dbReference type="Pfam" id="PF07732">
    <property type="entry name" value="Cu-oxidase_3"/>
    <property type="match status" value="1"/>
</dbReference>
<keyword evidence="9" id="KW-0560">Oxidoreductase</keyword>
<evidence type="ECO:0000256" key="5">
    <source>
        <dbReference type="ARBA" id="ARBA00022723"/>
    </source>
</evidence>
<keyword evidence="4 13" id="KW-0812">Transmembrane</keyword>
<evidence type="ECO:0000256" key="11">
    <source>
        <dbReference type="ARBA" id="ARBA00023136"/>
    </source>
</evidence>
<feature type="domain" description="Plastocyanin-like" evidence="14">
    <location>
        <begin position="146"/>
        <end position="293"/>
    </location>
</feature>
<dbReference type="EMBL" id="MU004231">
    <property type="protein sequence ID" value="KAF2673663.1"/>
    <property type="molecule type" value="Genomic_DNA"/>
</dbReference>
<dbReference type="InterPro" id="IPR033138">
    <property type="entry name" value="Cu_oxidase_CS"/>
</dbReference>
<keyword evidence="12" id="KW-0325">Glycoprotein</keyword>
<comment type="subcellular location">
    <subcellularLocation>
        <location evidence="1">Cell membrane</location>
        <topology evidence="1">Single-pass membrane protein</topology>
    </subcellularLocation>
</comment>
<reference evidence="17" key="1">
    <citation type="journal article" date="2020" name="Stud. Mycol.">
        <title>101 Dothideomycetes genomes: a test case for predicting lifestyles and emergence of pathogens.</title>
        <authorList>
            <person name="Haridas S."/>
            <person name="Albert R."/>
            <person name="Binder M."/>
            <person name="Bloem J."/>
            <person name="Labutti K."/>
            <person name="Salamov A."/>
            <person name="Andreopoulos B."/>
            <person name="Baker S."/>
            <person name="Barry K."/>
            <person name="Bills G."/>
            <person name="Bluhm B."/>
            <person name="Cannon C."/>
            <person name="Castanera R."/>
            <person name="Culley D."/>
            <person name="Daum C."/>
            <person name="Ezra D."/>
            <person name="Gonzalez J."/>
            <person name="Henrissat B."/>
            <person name="Kuo A."/>
            <person name="Liang C."/>
            <person name="Lipzen A."/>
            <person name="Lutzoni F."/>
            <person name="Magnuson J."/>
            <person name="Mondo S."/>
            <person name="Nolan M."/>
            <person name="Ohm R."/>
            <person name="Pangilinan J."/>
            <person name="Park H.-J."/>
            <person name="Ramirez L."/>
            <person name="Alfaro M."/>
            <person name="Sun H."/>
            <person name="Tritt A."/>
            <person name="Yoshinaga Y."/>
            <person name="Zwiers L.-H."/>
            <person name="Turgeon B."/>
            <person name="Goodwin S."/>
            <person name="Spatafora J."/>
            <person name="Crous P."/>
            <person name="Grigoriev I."/>
        </authorList>
    </citation>
    <scope>NUCLEOTIDE SEQUENCE</scope>
    <source>
        <strain evidence="17">CBS 115976</strain>
    </source>
</reference>
<dbReference type="InterPro" id="IPR002355">
    <property type="entry name" value="Cu_oxidase_Cu_BS"/>
</dbReference>
<dbReference type="InterPro" id="IPR011707">
    <property type="entry name" value="Cu-oxidase-like_N"/>
</dbReference>
<evidence type="ECO:0000256" key="7">
    <source>
        <dbReference type="ARBA" id="ARBA00022737"/>
    </source>
</evidence>
<evidence type="ECO:0000259" key="16">
    <source>
        <dbReference type="Pfam" id="PF07732"/>
    </source>
</evidence>
<feature type="domain" description="Plastocyanin-like" evidence="16">
    <location>
        <begin position="23"/>
        <end position="136"/>
    </location>
</feature>
<keyword evidence="10" id="KW-0186">Copper</keyword>
<dbReference type="PANTHER" id="PTHR11709:SF361">
    <property type="entry name" value="IRON TRANSPORT MULTICOPPER OXIDASE FET3"/>
    <property type="match status" value="1"/>
</dbReference>
<dbReference type="InterPro" id="IPR045087">
    <property type="entry name" value="Cu-oxidase_fam"/>
</dbReference>
<name>A0A6A6UQF8_9PEZI</name>
<gene>
    <name evidence="17" type="ORF">BT63DRAFT_431660</name>
</gene>
<dbReference type="Pfam" id="PF07731">
    <property type="entry name" value="Cu-oxidase_2"/>
    <property type="match status" value="1"/>
</dbReference>
<evidence type="ECO:0000313" key="18">
    <source>
        <dbReference type="Proteomes" id="UP000799302"/>
    </source>
</evidence>
<dbReference type="PANTHER" id="PTHR11709">
    <property type="entry name" value="MULTI-COPPER OXIDASE"/>
    <property type="match status" value="1"/>
</dbReference>
<keyword evidence="11 13" id="KW-0472">Membrane</keyword>
<evidence type="ECO:0000313" key="17">
    <source>
        <dbReference type="EMBL" id="KAF2673663.1"/>
    </source>
</evidence>
<feature type="domain" description="Plastocyanin-like" evidence="15">
    <location>
        <begin position="353"/>
        <end position="487"/>
    </location>
</feature>
<evidence type="ECO:0000256" key="10">
    <source>
        <dbReference type="ARBA" id="ARBA00023008"/>
    </source>
</evidence>
<evidence type="ECO:0000256" key="6">
    <source>
        <dbReference type="ARBA" id="ARBA00022729"/>
    </source>
</evidence>
<comment type="similarity">
    <text evidence="2">Belongs to the multicopper oxidase family.</text>
</comment>
<evidence type="ECO:0000259" key="14">
    <source>
        <dbReference type="Pfam" id="PF00394"/>
    </source>
</evidence>
<dbReference type="Pfam" id="PF00394">
    <property type="entry name" value="Cu-oxidase"/>
    <property type="match status" value="1"/>
</dbReference>
<dbReference type="InterPro" id="IPR001117">
    <property type="entry name" value="Cu-oxidase_2nd"/>
</dbReference>
<accession>A0A6A6UQF8</accession>
<evidence type="ECO:0000259" key="15">
    <source>
        <dbReference type="Pfam" id="PF07731"/>
    </source>
</evidence>
<evidence type="ECO:0000256" key="1">
    <source>
        <dbReference type="ARBA" id="ARBA00004162"/>
    </source>
</evidence>
<dbReference type="FunFam" id="2.60.40.420:FF:000024">
    <property type="entry name" value="FET5p Multicopper oxidase"/>
    <property type="match status" value="1"/>
</dbReference>
<dbReference type="PROSITE" id="PS00080">
    <property type="entry name" value="MULTICOPPER_OXIDASE2"/>
    <property type="match status" value="1"/>
</dbReference>
<dbReference type="CDD" id="cd13899">
    <property type="entry name" value="CuRO_3_Fet3p"/>
    <property type="match status" value="1"/>
</dbReference>
<dbReference type="GO" id="GO:0005507">
    <property type="term" value="F:copper ion binding"/>
    <property type="evidence" value="ECO:0007669"/>
    <property type="project" value="InterPro"/>
</dbReference>
<dbReference type="GO" id="GO:0033215">
    <property type="term" value="P:reductive iron assimilation"/>
    <property type="evidence" value="ECO:0007669"/>
    <property type="project" value="TreeGrafter"/>
</dbReference>
<dbReference type="SUPFAM" id="SSF49503">
    <property type="entry name" value="Cupredoxins"/>
    <property type="match status" value="3"/>
</dbReference>
<proteinExistence type="inferred from homology"/>
<dbReference type="GO" id="GO:0033573">
    <property type="term" value="C:high-affinity iron permease complex"/>
    <property type="evidence" value="ECO:0007669"/>
    <property type="project" value="TreeGrafter"/>
</dbReference>
<evidence type="ECO:0000256" key="13">
    <source>
        <dbReference type="SAM" id="Phobius"/>
    </source>
</evidence>
<dbReference type="GO" id="GO:0004322">
    <property type="term" value="F:ferroxidase activity"/>
    <property type="evidence" value="ECO:0007669"/>
    <property type="project" value="TreeGrafter"/>
</dbReference>
<dbReference type="Gene3D" id="2.60.40.420">
    <property type="entry name" value="Cupredoxins - blue copper proteins"/>
    <property type="match status" value="3"/>
</dbReference>
<keyword evidence="8 13" id="KW-1133">Transmembrane helix</keyword>
<evidence type="ECO:0000256" key="12">
    <source>
        <dbReference type="ARBA" id="ARBA00023180"/>
    </source>
</evidence>
<dbReference type="CDD" id="cd13877">
    <property type="entry name" value="CuRO_2_Fet3p_like"/>
    <property type="match status" value="1"/>
</dbReference>
<keyword evidence="5" id="KW-0479">Metal-binding</keyword>
<keyword evidence="3" id="KW-1003">Cell membrane</keyword>
<evidence type="ECO:0000256" key="3">
    <source>
        <dbReference type="ARBA" id="ARBA00022475"/>
    </source>
</evidence>
<sequence length="571" mass="62423">MLIATLFPLTVLASTVTYDLEASWMRASPDGFERSVIGINGEWPLPTLYATKGDTVTVTLKNSLGNVSTSLHWHGIFQNGTTNMDGSVGASQCSIPPGSSLTYNFTLNQSGTYWYHSHLKGQYPDGMRAPFIIADPDMPFKNDYDEELVISLSDWYHDFTMDLAKSFLSVGNPTGAEPVPDSALMNETQNLNVKVAPGKTYLIRLVNLGAFANQRFWIEGHQMKVVEVDGVWTEPKDASIIYLAVAQRCSVLVSTTNSTGANFPMVTSMDTDLFDAIPDGLQWNTTGWLVYDDSKPKPAPKVLDTFDDFDDFTLVPQDRLPRFPEPDHTITLDLYMDNLGDGANYAFFSGQTYVSPKVPTIYSVMTLGEDAANVSVYGDNTNAYILEKGQVIEVIINNQDPGKHPVHLHGHNFQVVAREAADTGDAPANLTDAGTPGLPMRRDTITLWPTSYARVRFIADNPGVWLFHCHIEWHTISGLIATFIEAPLEVQKSLKIPDDHLAVCKAEGVPTAGNAAGNTVNHFDLTGENKSPAPLPAGFTARGIVALVFSCIAAFLGCAVIAWYGYAPLKQ</sequence>
<dbReference type="CDD" id="cd13851">
    <property type="entry name" value="CuRO_1_Fet3p"/>
    <property type="match status" value="1"/>
</dbReference>
<dbReference type="PROSITE" id="PS00079">
    <property type="entry name" value="MULTICOPPER_OXIDASE1"/>
    <property type="match status" value="1"/>
</dbReference>
<dbReference type="FunFam" id="2.60.40.420:FF:000025">
    <property type="entry name" value="FET5p Multicopper oxidase"/>
    <property type="match status" value="1"/>
</dbReference>
<keyword evidence="6" id="KW-0732">Signal</keyword>
<dbReference type="InterPro" id="IPR008972">
    <property type="entry name" value="Cupredoxin"/>
</dbReference>
<feature type="transmembrane region" description="Helical" evidence="13">
    <location>
        <begin position="544"/>
        <end position="566"/>
    </location>
</feature>
<dbReference type="AlphaFoldDB" id="A0A6A6UQF8"/>
<keyword evidence="7" id="KW-0677">Repeat</keyword>
<dbReference type="Proteomes" id="UP000799302">
    <property type="component" value="Unassembled WGS sequence"/>
</dbReference>
<dbReference type="InterPro" id="IPR044130">
    <property type="entry name" value="CuRO_2_Fet3-like"/>
</dbReference>
<evidence type="ECO:0000256" key="4">
    <source>
        <dbReference type="ARBA" id="ARBA00022692"/>
    </source>
</evidence>
<evidence type="ECO:0000256" key="2">
    <source>
        <dbReference type="ARBA" id="ARBA00010609"/>
    </source>
</evidence>
<evidence type="ECO:0000256" key="8">
    <source>
        <dbReference type="ARBA" id="ARBA00022989"/>
    </source>
</evidence>
<dbReference type="InterPro" id="IPR011706">
    <property type="entry name" value="Cu-oxidase_C"/>
</dbReference>
<keyword evidence="18" id="KW-1185">Reference proteome</keyword>
<evidence type="ECO:0000256" key="9">
    <source>
        <dbReference type="ARBA" id="ARBA00023002"/>
    </source>
</evidence>
<dbReference type="GO" id="GO:0010106">
    <property type="term" value="P:cellular response to iron ion starvation"/>
    <property type="evidence" value="ECO:0007669"/>
    <property type="project" value="TreeGrafter"/>
</dbReference>
<organism evidence="17 18">
    <name type="scientific">Microthyrium microscopicum</name>
    <dbReference type="NCBI Taxonomy" id="703497"/>
    <lineage>
        <taxon>Eukaryota</taxon>
        <taxon>Fungi</taxon>
        <taxon>Dikarya</taxon>
        <taxon>Ascomycota</taxon>
        <taxon>Pezizomycotina</taxon>
        <taxon>Dothideomycetes</taxon>
        <taxon>Dothideomycetes incertae sedis</taxon>
        <taxon>Microthyriales</taxon>
        <taxon>Microthyriaceae</taxon>
        <taxon>Microthyrium</taxon>
    </lineage>
</organism>
<dbReference type="OrthoDB" id="2121828at2759"/>
<protein>
    <submittedName>
        <fullName evidence="17">Multicopper oxidase</fullName>
    </submittedName>
</protein>